<comment type="subcellular location">
    <subcellularLocation>
        <location evidence="1">Nucleus</location>
        <location evidence="1">Nuclear pore complex</location>
    </subcellularLocation>
</comment>
<accession>A0ABQ7HA21</accession>
<evidence type="ECO:0000256" key="7">
    <source>
        <dbReference type="ARBA" id="ARBA00023242"/>
    </source>
</evidence>
<organism evidence="9 10">
    <name type="scientific">Dunaliella salina</name>
    <name type="common">Green alga</name>
    <name type="synonym">Protococcus salinus</name>
    <dbReference type="NCBI Taxonomy" id="3046"/>
    <lineage>
        <taxon>Eukaryota</taxon>
        <taxon>Viridiplantae</taxon>
        <taxon>Chlorophyta</taxon>
        <taxon>core chlorophytes</taxon>
        <taxon>Chlorophyceae</taxon>
        <taxon>CS clade</taxon>
        <taxon>Chlamydomonadales</taxon>
        <taxon>Dunaliellaceae</taxon>
        <taxon>Dunaliella</taxon>
    </lineage>
</organism>
<dbReference type="PANTHER" id="PTHR13437">
    <property type="entry name" value="NUCLEOPORIN P58/P45 NUCLEOPORIN-LIKE PROTEIN 1"/>
    <property type="match status" value="1"/>
</dbReference>
<sequence>MDESHALQALPITVSYMHDYFVHVAAQMEQLHNMVARAKDAFLAQRQALGDMTNPFQDSRRLQHLSTPNKPVVIPPASGLQLPSAGAAHHLGPAAALPAPGHFNTPQGTSPPPPFAAASPFGAATFGTDTTGDRRQARARRR</sequence>
<evidence type="ECO:0000256" key="2">
    <source>
        <dbReference type="ARBA" id="ARBA00022448"/>
    </source>
</evidence>
<keyword evidence="3" id="KW-0509">mRNA transport</keyword>
<evidence type="ECO:0000313" key="9">
    <source>
        <dbReference type="EMBL" id="KAF5843703.1"/>
    </source>
</evidence>
<keyword evidence="5" id="KW-0811">Translocation</keyword>
<evidence type="ECO:0000256" key="8">
    <source>
        <dbReference type="SAM" id="MobiDB-lite"/>
    </source>
</evidence>
<dbReference type="PANTHER" id="PTHR13437:SF2">
    <property type="entry name" value="NUCLEOPORIN P58_P45"/>
    <property type="match status" value="1"/>
</dbReference>
<evidence type="ECO:0000256" key="4">
    <source>
        <dbReference type="ARBA" id="ARBA00022927"/>
    </source>
</evidence>
<dbReference type="Gene3D" id="6.10.140.1350">
    <property type="match status" value="1"/>
</dbReference>
<name>A0ABQ7HA21_DUNSA</name>
<protein>
    <submittedName>
        <fullName evidence="9">Uncharacterized protein</fullName>
    </submittedName>
</protein>
<evidence type="ECO:0000313" key="10">
    <source>
        <dbReference type="Proteomes" id="UP000815325"/>
    </source>
</evidence>
<proteinExistence type="predicted"/>
<reference evidence="9" key="1">
    <citation type="submission" date="2017-08" db="EMBL/GenBank/DDBJ databases">
        <authorList>
            <person name="Polle J.E."/>
            <person name="Barry K."/>
            <person name="Cushman J."/>
            <person name="Schmutz J."/>
            <person name="Tran D."/>
            <person name="Hathwaick L.T."/>
            <person name="Yim W.C."/>
            <person name="Jenkins J."/>
            <person name="Mckie-Krisberg Z.M."/>
            <person name="Prochnik S."/>
            <person name="Lindquist E."/>
            <person name="Dockter R.B."/>
            <person name="Adam C."/>
            <person name="Molina H."/>
            <person name="Bunkerborg J."/>
            <person name="Jin E."/>
            <person name="Buchheim M."/>
            <person name="Magnuson J."/>
        </authorList>
    </citation>
    <scope>NUCLEOTIDE SEQUENCE</scope>
    <source>
        <strain evidence="9">CCAP 19/18</strain>
    </source>
</reference>
<feature type="compositionally biased region" description="Low complexity" evidence="8">
    <location>
        <begin position="85"/>
        <end position="102"/>
    </location>
</feature>
<gene>
    <name evidence="9" type="ORF">DUNSADRAFT_10878</name>
</gene>
<evidence type="ECO:0000256" key="3">
    <source>
        <dbReference type="ARBA" id="ARBA00022816"/>
    </source>
</evidence>
<dbReference type="EMBL" id="MU069439">
    <property type="protein sequence ID" value="KAF5843703.1"/>
    <property type="molecule type" value="Genomic_DNA"/>
</dbReference>
<evidence type="ECO:0000256" key="5">
    <source>
        <dbReference type="ARBA" id="ARBA00023010"/>
    </source>
</evidence>
<dbReference type="InterPro" id="IPR024882">
    <property type="entry name" value="NUP58/p45/49"/>
</dbReference>
<evidence type="ECO:0000256" key="6">
    <source>
        <dbReference type="ARBA" id="ARBA00023132"/>
    </source>
</evidence>
<keyword evidence="4" id="KW-0653">Protein transport</keyword>
<keyword evidence="7" id="KW-0539">Nucleus</keyword>
<evidence type="ECO:0000256" key="1">
    <source>
        <dbReference type="ARBA" id="ARBA00004567"/>
    </source>
</evidence>
<dbReference type="Proteomes" id="UP000815325">
    <property type="component" value="Unassembled WGS sequence"/>
</dbReference>
<comment type="caution">
    <text evidence="9">The sequence shown here is derived from an EMBL/GenBank/DDBJ whole genome shotgun (WGS) entry which is preliminary data.</text>
</comment>
<keyword evidence="2" id="KW-0813">Transport</keyword>
<keyword evidence="10" id="KW-1185">Reference proteome</keyword>
<feature type="compositionally biased region" description="Low complexity" evidence="8">
    <location>
        <begin position="116"/>
        <end position="130"/>
    </location>
</feature>
<keyword evidence="6" id="KW-0906">Nuclear pore complex</keyword>
<feature type="region of interest" description="Disordered" evidence="8">
    <location>
        <begin position="67"/>
        <end position="142"/>
    </location>
</feature>